<keyword evidence="2" id="KW-0789">Thiol protease inhibitor</keyword>
<gene>
    <name evidence="4" type="ORF">AFR_38525</name>
</gene>
<dbReference type="Gene3D" id="2.60.40.2020">
    <property type="match status" value="1"/>
</dbReference>
<accession>U5W9Z2</accession>
<evidence type="ECO:0000313" key="5">
    <source>
        <dbReference type="Proteomes" id="UP000017746"/>
    </source>
</evidence>
<feature type="domain" description="Proteinase inhibitor I42 chagasin" evidence="3">
    <location>
        <begin position="32"/>
        <end position="123"/>
    </location>
</feature>
<proteinExistence type="predicted"/>
<protein>
    <recommendedName>
        <fullName evidence="3">Proteinase inhibitor I42 chagasin domain-containing protein</fullName>
    </recommendedName>
</protein>
<sequence length="134" mass="14381">MIILAAVVAGIGALRVHLTFGTKIDESDLTVNLDEGDRFSLAVPDRGASVGDSWSAAATPDGVLEAVDNRKVMSNLADRLFGPEMGGGGGTRYFVFEARKQGTARVVVNNCFRGCDNENTRRFARSVTWTITVD</sequence>
<reference evidence="4 5" key="1">
    <citation type="journal article" date="2014" name="J. Biotechnol.">
        <title>Complete genome sequence of the actinobacterium Actinoplanes friuliensis HAG 010964, producer of the lipopeptide antibiotic friulimycin.</title>
        <authorList>
            <person name="Ruckert C."/>
            <person name="Szczepanowski R."/>
            <person name="Albersmeier A."/>
            <person name="Goesmann A."/>
            <person name="Fischer N."/>
            <person name="Steinkamper A."/>
            <person name="Puhler A."/>
            <person name="Biener R."/>
            <person name="Schwartz D."/>
            <person name="Kalinowski J."/>
        </authorList>
    </citation>
    <scope>NUCLEOTIDE SEQUENCE [LARGE SCALE GENOMIC DNA]</scope>
    <source>
        <strain evidence="4 5">DSM 7358</strain>
    </source>
</reference>
<dbReference type="Pfam" id="PF09394">
    <property type="entry name" value="Inhibitor_I42"/>
    <property type="match status" value="1"/>
</dbReference>
<evidence type="ECO:0000313" key="4">
    <source>
        <dbReference type="EMBL" id="AGZ45959.1"/>
    </source>
</evidence>
<dbReference type="SUPFAM" id="SSF141066">
    <property type="entry name" value="ICP-like"/>
    <property type="match status" value="1"/>
</dbReference>
<dbReference type="HOGENOM" id="CLU_1891682_0_0_11"/>
<keyword evidence="1" id="KW-0646">Protease inhibitor</keyword>
<dbReference type="InterPro" id="IPR036331">
    <property type="entry name" value="Chagasin-like_sf"/>
</dbReference>
<dbReference type="InterPro" id="IPR018990">
    <property type="entry name" value="Prot_inh_I42_chagasin"/>
</dbReference>
<evidence type="ECO:0000259" key="3">
    <source>
        <dbReference type="Pfam" id="PF09394"/>
    </source>
</evidence>
<dbReference type="KEGG" id="afs:AFR_38525"/>
<evidence type="ECO:0000256" key="2">
    <source>
        <dbReference type="ARBA" id="ARBA00022704"/>
    </source>
</evidence>
<evidence type="ECO:0000256" key="1">
    <source>
        <dbReference type="ARBA" id="ARBA00022690"/>
    </source>
</evidence>
<dbReference type="PATRIC" id="fig|1246995.3.peg.7795"/>
<dbReference type="AlphaFoldDB" id="U5W9Z2"/>
<dbReference type="eggNOG" id="ENOG502ZE48">
    <property type="taxonomic scope" value="Bacteria"/>
</dbReference>
<dbReference type="Proteomes" id="UP000017746">
    <property type="component" value="Chromosome"/>
</dbReference>
<organism evidence="4 5">
    <name type="scientific">Actinoplanes friuliensis DSM 7358</name>
    <dbReference type="NCBI Taxonomy" id="1246995"/>
    <lineage>
        <taxon>Bacteria</taxon>
        <taxon>Bacillati</taxon>
        <taxon>Actinomycetota</taxon>
        <taxon>Actinomycetes</taxon>
        <taxon>Micromonosporales</taxon>
        <taxon>Micromonosporaceae</taxon>
        <taxon>Actinoplanes</taxon>
    </lineage>
</organism>
<dbReference type="GO" id="GO:0004869">
    <property type="term" value="F:cysteine-type endopeptidase inhibitor activity"/>
    <property type="evidence" value="ECO:0007669"/>
    <property type="project" value="UniProtKB-KW"/>
</dbReference>
<name>U5W9Z2_9ACTN</name>
<dbReference type="EMBL" id="CP006272">
    <property type="protein sequence ID" value="AGZ45959.1"/>
    <property type="molecule type" value="Genomic_DNA"/>
</dbReference>
<keyword evidence="5" id="KW-1185">Reference proteome</keyword>